<dbReference type="GO" id="GO:0005525">
    <property type="term" value="F:GTP binding"/>
    <property type="evidence" value="ECO:0007669"/>
    <property type="project" value="UniProtKB-KW"/>
</dbReference>
<evidence type="ECO:0000259" key="3">
    <source>
        <dbReference type="PROSITE" id="PS51720"/>
    </source>
</evidence>
<keyword evidence="5" id="KW-1185">Reference proteome</keyword>
<dbReference type="PROSITE" id="PS51720">
    <property type="entry name" value="G_AIG1"/>
    <property type="match status" value="1"/>
</dbReference>
<gene>
    <name evidence="4" type="ORF">PPROV_000455700</name>
</gene>
<reference evidence="4" key="1">
    <citation type="submission" date="2020-10" db="EMBL/GenBank/DDBJ databases">
        <title>Unveiling of a novel bifunctional photoreceptor, Dualchrome1, isolated from a cosmopolitan green alga.</title>
        <authorList>
            <person name="Suzuki S."/>
            <person name="Kawachi M."/>
        </authorList>
    </citation>
    <scope>NUCLEOTIDE SEQUENCE</scope>
    <source>
        <strain evidence="4">NIES 2893</strain>
    </source>
</reference>
<sequence length="592" mass="60101">MAAAPSSSETASMPARVLLLVGRTGAGKSSLANAILGTRTFVARRSLSSVTRACEAHGVAGDRDGLQPSVVVVDTPGLCDTSGMTQTAVVDAIATFCEAPGTACDESVAKAVTGGIDAMLVVLNPLERAPPDLLSALRLLRLRFGERIMELATAVLTHADVLAGDGIANVDDLLADAGQDAAELVSACGGGAVIVDARMQDSAAWWGRDDLRAIIESAQARCDSTGGPARVPASGDEGDKATLAAARVASDAADALRGALSDAALFNRNGVAADPMFASLDAPNAGASAAKALDRALDGVLAMVRGHAAANGSASPHAPNLAAALQRARAGERALPRREWDLATDLAGTFEATSGVQLALEGVGAGVPEMSVRGELVMEAATCLEVGSCGKSAIGGSLQALDGVLVGGSSRLEMKAICDARGYALQLRGPISLQGPVRLLPAQSTPSPSSQVDAAVESSEVLVRDDYFLDEGVYRVDLMGVAGEGGTVSPDARVIATLVRTERASGVLVGVPSRVGVSVPDGCSLELDAGAILTVEGLVRLTGGSIRVSKGSRVHAVGFCRLACSSDRAQTLRAPAYARGAHARVVHPQEND</sequence>
<organism evidence="4 5">
    <name type="scientific">Pycnococcus provasolii</name>
    <dbReference type="NCBI Taxonomy" id="41880"/>
    <lineage>
        <taxon>Eukaryota</taxon>
        <taxon>Viridiplantae</taxon>
        <taxon>Chlorophyta</taxon>
        <taxon>Pseudoscourfieldiophyceae</taxon>
        <taxon>Pseudoscourfieldiales</taxon>
        <taxon>Pycnococcaceae</taxon>
        <taxon>Pycnococcus</taxon>
    </lineage>
</organism>
<evidence type="ECO:0000313" key="5">
    <source>
        <dbReference type="Proteomes" id="UP000660262"/>
    </source>
</evidence>
<evidence type="ECO:0000256" key="1">
    <source>
        <dbReference type="ARBA" id="ARBA00022741"/>
    </source>
</evidence>
<dbReference type="InterPro" id="IPR027417">
    <property type="entry name" value="P-loop_NTPase"/>
</dbReference>
<name>A0A830HJ14_9CHLO</name>
<dbReference type="Pfam" id="PF04548">
    <property type="entry name" value="AIG1"/>
    <property type="match status" value="1"/>
</dbReference>
<proteinExistence type="predicted"/>
<dbReference type="Gene3D" id="3.40.50.300">
    <property type="entry name" value="P-loop containing nucleotide triphosphate hydrolases"/>
    <property type="match status" value="1"/>
</dbReference>
<dbReference type="InterPro" id="IPR045058">
    <property type="entry name" value="GIMA/IAN/Toc"/>
</dbReference>
<accession>A0A830HJ14</accession>
<dbReference type="EMBL" id="BNJQ01000011">
    <property type="protein sequence ID" value="GHP05810.1"/>
    <property type="molecule type" value="Genomic_DNA"/>
</dbReference>
<evidence type="ECO:0000313" key="4">
    <source>
        <dbReference type="EMBL" id="GHP05810.1"/>
    </source>
</evidence>
<evidence type="ECO:0000256" key="2">
    <source>
        <dbReference type="ARBA" id="ARBA00023134"/>
    </source>
</evidence>
<dbReference type="SUPFAM" id="SSF52540">
    <property type="entry name" value="P-loop containing nucleoside triphosphate hydrolases"/>
    <property type="match status" value="1"/>
</dbReference>
<comment type="caution">
    <text evidence="4">The sequence shown here is derived from an EMBL/GenBank/DDBJ whole genome shotgun (WGS) entry which is preliminary data.</text>
</comment>
<dbReference type="InterPro" id="IPR006703">
    <property type="entry name" value="G_AIG1"/>
</dbReference>
<dbReference type="PANTHER" id="PTHR10903">
    <property type="entry name" value="GTPASE, IMAP FAMILY MEMBER-RELATED"/>
    <property type="match status" value="1"/>
</dbReference>
<dbReference type="Proteomes" id="UP000660262">
    <property type="component" value="Unassembled WGS sequence"/>
</dbReference>
<dbReference type="OrthoDB" id="8954335at2759"/>
<feature type="domain" description="AIG1-type G" evidence="3">
    <location>
        <begin position="13"/>
        <end position="239"/>
    </location>
</feature>
<keyword evidence="1" id="KW-0547">Nucleotide-binding</keyword>
<dbReference type="AlphaFoldDB" id="A0A830HJ14"/>
<protein>
    <recommendedName>
        <fullName evidence="3">AIG1-type G domain-containing protein</fullName>
    </recommendedName>
</protein>
<keyword evidence="2" id="KW-0342">GTP-binding</keyword>
<dbReference type="PANTHER" id="PTHR10903:SF184">
    <property type="entry name" value="GTP-BINDING PROTEIN A"/>
    <property type="match status" value="1"/>
</dbReference>